<keyword evidence="9" id="KW-0597">Phosphoprotein</keyword>
<dbReference type="GeneID" id="113914290"/>
<dbReference type="InterPro" id="IPR013809">
    <property type="entry name" value="ENTH"/>
</dbReference>
<accession>A0A6J2BTI1</accession>
<dbReference type="SUPFAM" id="SSF89009">
    <property type="entry name" value="GAT-like domain"/>
    <property type="match status" value="1"/>
</dbReference>
<dbReference type="CTD" id="8301"/>
<evidence type="ECO:0000256" key="9">
    <source>
        <dbReference type="ARBA" id="ARBA00022553"/>
    </source>
</evidence>
<keyword evidence="11" id="KW-0832">Ubl conjugation</keyword>
<comment type="function">
    <text evidence="18">Cytoplasmic adapter protein that plays a critical role in clathrin-mediated endocytosis which is important in processes such as internalization of cell receptors, synaptic transmission or removal of apoptotic cells. Recruits AP-2 and attaches clathrin triskelions to the cytoplasmic side of plasma membrane leading to clathrin-coated vesicles (CCVs) assembly. Furthermore, regulates clathrin-coated vesicle size and maturation by directly sensing and driving membrane curvature. In addition to binding to clathrin, mediates the endocytosis of small R-SNARES (Soluble NSF Attachment Protein REceptors) between plasma membranes and endosomes including VAMP2, VAMP3, VAMP4, VAMP7 or VAMP8. In turn, PICALM-dependent SNARE endocytosis is required for the formation and maturation of autophagic precursors. Modulates thereby autophagy and the turnover of autophagy substrates such as MAPT/TAU or amyloid precursor protein cleaved C-terminal fragment (APP-CTF).</text>
</comment>
<reference evidence="25" key="1">
    <citation type="submission" date="2025-08" db="UniProtKB">
        <authorList>
            <consortium name="RefSeq"/>
        </authorList>
    </citation>
    <scope>IDENTIFICATION</scope>
    <source>
        <tissue evidence="25">Blood</tissue>
    </source>
</reference>
<evidence type="ECO:0000256" key="14">
    <source>
        <dbReference type="ARBA" id="ARBA00023136"/>
    </source>
</evidence>
<evidence type="ECO:0000256" key="5">
    <source>
        <dbReference type="ARBA" id="ARBA00004600"/>
    </source>
</evidence>
<keyword evidence="15" id="KW-0168">Coated pit</keyword>
<evidence type="ECO:0000256" key="12">
    <source>
        <dbReference type="ARBA" id="ARBA00022990"/>
    </source>
</evidence>
<dbReference type="FunFam" id="1.20.58.150:FF:000001">
    <property type="entry name" value="phosphatidylinositol-binding clathrin assembly protein-like isoform X1"/>
    <property type="match status" value="1"/>
</dbReference>
<keyword evidence="21" id="KW-0175">Coiled coil</keyword>
<evidence type="ECO:0000256" key="11">
    <source>
        <dbReference type="ARBA" id="ARBA00022843"/>
    </source>
</evidence>
<evidence type="ECO:0000256" key="2">
    <source>
        <dbReference type="ARBA" id="ARBA00004132"/>
    </source>
</evidence>
<name>A0A6J2BTI1_ZALCA</name>
<feature type="coiled-coil region" evidence="21">
    <location>
        <begin position="321"/>
        <end position="348"/>
    </location>
</feature>
<evidence type="ECO:0000256" key="1">
    <source>
        <dbReference type="ARBA" id="ARBA00004123"/>
    </source>
</evidence>
<dbReference type="InterPro" id="IPR008942">
    <property type="entry name" value="ENTH_VHS"/>
</dbReference>
<keyword evidence="24" id="KW-1185">Reference proteome</keyword>
<evidence type="ECO:0000256" key="3">
    <source>
        <dbReference type="ARBA" id="ARBA00004236"/>
    </source>
</evidence>
<proteinExistence type="inferred from homology"/>
<dbReference type="GO" id="GO:0008021">
    <property type="term" value="C:synaptic vesicle"/>
    <property type="evidence" value="ECO:0007669"/>
    <property type="project" value="TreeGrafter"/>
</dbReference>
<keyword evidence="7" id="KW-1003">Cell membrane</keyword>
<sequence>MSGQSLTDRITAAQHSVTGSAVSKTVCKATTHEIMGPKKKHLDYLIQCTNEMNVNIPQLADSLFERTTNSSWVVVFKSLITTHHLMVYGNERFIQYLASRNTLFNLSNFLDKSGLQGYDMSTFIRRYSRYLNEKAVSYRQVAFDFTKVKRGADGVMRTMNTEKLLKTVPIIQNQMDALLDFNVNSNELTNGVINAAFMLLFKDAIRLFAAYNEGIINLLEKYFDMKKNQCKEGLDIYKKFLTRMTRISEFLKVAEQVGIDRGDIPDLSQAPSSLLDALEQHLASLEGKKIKDSTAASRATTLSNAVSSLASTGLSLTKVDEREKQAALEEEQARLKALKEQRLKELAKKPHTSLTTAASPVSTSAGGIMTAPAIDIFSTPSSSNSTSKLPNDLLDLQQPTFHPSVLPMSTASQVASTWGDPFSATVDAVDDAIPSLNPFLTKSSGDVHLPISSDVSTFTTRTPTHEMFVDSFCGTQAYPNTTLMCHEPSTVAGLFGGFTPSPVAQPHPSAGLNVDFESVFGNKSTNVIVDSGGGLLKPTVASQNQSLPVAKLPPNKLVSDDLDSSLANLVGNLGIGNGTTKNDVNWSQPGEKKLTGGSNWQPKVAPTTAWNAATMNGMHFPQYAPPVMAYPATTPTGMIGYGIPPQMGSVPVMTQPTLIYSQPVMRPPNPFGSVSGAQLSAASSPSSHSPHRASGKDPFAELSLEDFL</sequence>
<dbReference type="GO" id="GO:0005794">
    <property type="term" value="C:Golgi apparatus"/>
    <property type="evidence" value="ECO:0007669"/>
    <property type="project" value="UniProtKB-SubCell"/>
</dbReference>
<keyword evidence="10" id="KW-0254">Endocytosis</keyword>
<keyword evidence="14" id="KW-0472">Membrane</keyword>
<dbReference type="InterPro" id="IPR014712">
    <property type="entry name" value="ANTH_dom_sf"/>
</dbReference>
<evidence type="ECO:0000256" key="4">
    <source>
        <dbReference type="ARBA" id="ARBA00004555"/>
    </source>
</evidence>
<protein>
    <recommendedName>
        <fullName evidence="20">Phosphatidylinositol-binding clathrin assembly protein</fullName>
    </recommendedName>
</protein>
<dbReference type="PANTHER" id="PTHR22951:SF16">
    <property type="entry name" value="PHOSPHATIDYLINOSITOL-BINDING CLATHRIN ASSEMBLY PROTEIN"/>
    <property type="match status" value="1"/>
</dbReference>
<evidence type="ECO:0000256" key="17">
    <source>
        <dbReference type="ARBA" id="ARBA00023329"/>
    </source>
</evidence>
<keyword evidence="8" id="KW-1017">Isopeptide bond</keyword>
<feature type="domain" description="ENTH" evidence="23">
    <location>
        <begin position="14"/>
        <end position="145"/>
    </location>
</feature>
<evidence type="ECO:0000256" key="15">
    <source>
        <dbReference type="ARBA" id="ARBA00023176"/>
    </source>
</evidence>
<evidence type="ECO:0000256" key="18">
    <source>
        <dbReference type="ARBA" id="ARBA00055144"/>
    </source>
</evidence>
<evidence type="ECO:0000256" key="21">
    <source>
        <dbReference type="SAM" id="Coils"/>
    </source>
</evidence>
<evidence type="ECO:0000259" key="23">
    <source>
        <dbReference type="PROSITE" id="PS50942"/>
    </source>
</evidence>
<dbReference type="GO" id="GO:0005546">
    <property type="term" value="F:phosphatidylinositol-4,5-bisphosphate binding"/>
    <property type="evidence" value="ECO:0007669"/>
    <property type="project" value="TreeGrafter"/>
</dbReference>
<keyword evidence="12" id="KW-0007">Acetylation</keyword>
<evidence type="ECO:0000256" key="7">
    <source>
        <dbReference type="ARBA" id="ARBA00022475"/>
    </source>
</evidence>
<dbReference type="GO" id="GO:0032050">
    <property type="term" value="F:clathrin heavy chain binding"/>
    <property type="evidence" value="ECO:0007669"/>
    <property type="project" value="TreeGrafter"/>
</dbReference>
<dbReference type="Pfam" id="PF07651">
    <property type="entry name" value="ANTH"/>
    <property type="match status" value="1"/>
</dbReference>
<feature type="region of interest" description="Disordered" evidence="22">
    <location>
        <begin position="670"/>
        <end position="708"/>
    </location>
</feature>
<comment type="subcellular location">
    <subcellularLocation>
        <location evidence="3">Cell membrane</location>
    </subcellularLocation>
    <subcellularLocation>
        <location evidence="2">Cytoplasmic vesicle</location>
        <location evidence="2">Clathrin-coated vesicle</location>
    </subcellularLocation>
    <subcellularLocation>
        <location evidence="4">Golgi apparatus</location>
    </subcellularLocation>
    <subcellularLocation>
        <location evidence="5">Membrane</location>
        <location evidence="5">Clathrin-coated pit</location>
    </subcellularLocation>
    <subcellularLocation>
        <location evidence="1">Nucleus</location>
    </subcellularLocation>
</comment>
<dbReference type="AlphaFoldDB" id="A0A6J2BTI1"/>
<evidence type="ECO:0000313" key="25">
    <source>
        <dbReference type="RefSeq" id="XP_027435184.1"/>
    </source>
</evidence>
<dbReference type="SUPFAM" id="SSF48464">
    <property type="entry name" value="ENTH/VHS domain"/>
    <property type="match status" value="1"/>
</dbReference>
<evidence type="ECO:0000256" key="13">
    <source>
        <dbReference type="ARBA" id="ARBA00023034"/>
    </source>
</evidence>
<dbReference type="CDD" id="cd16985">
    <property type="entry name" value="ANTH_N_AP180"/>
    <property type="match status" value="1"/>
</dbReference>
<keyword evidence="13" id="KW-0333">Golgi apparatus</keyword>
<keyword evidence="17" id="KW-0968">Cytoplasmic vesicle</keyword>
<dbReference type="GO" id="GO:0030136">
    <property type="term" value="C:clathrin-coated vesicle"/>
    <property type="evidence" value="ECO:0007669"/>
    <property type="project" value="UniProtKB-SubCell"/>
</dbReference>
<dbReference type="PROSITE" id="PS50942">
    <property type="entry name" value="ENTH"/>
    <property type="match status" value="1"/>
</dbReference>
<dbReference type="PANTHER" id="PTHR22951">
    <property type="entry name" value="CLATHRIN ASSEMBLY PROTEIN"/>
    <property type="match status" value="1"/>
</dbReference>
<dbReference type="RefSeq" id="XP_027435184.1">
    <property type="nucleotide sequence ID" value="XM_027579383.2"/>
</dbReference>
<dbReference type="GO" id="GO:0048268">
    <property type="term" value="P:clathrin coat assembly"/>
    <property type="evidence" value="ECO:0007669"/>
    <property type="project" value="InterPro"/>
</dbReference>
<evidence type="ECO:0000256" key="16">
    <source>
        <dbReference type="ARBA" id="ARBA00023242"/>
    </source>
</evidence>
<gene>
    <name evidence="25" type="primary">PICALM</name>
</gene>
<comment type="subunit">
    <text evidence="19">Binds to clathrin; involves primarily the C-terminal sequences, but the full-length protein is required for full binding capacity. Binds phosphatidylinositol 4,5- bisphosphate. Interacts with PIMREG; this interaction may change the subcellular location into the nucleus. Interacts with AP2A1 (via its alpha-appendage domain). Interacts (via N-terminus) with VAMP2; VAMP3; VAMP7 and VAMP8 (Via N-terminus). Interacts with LC3/MAP1LC3A.</text>
</comment>
<evidence type="ECO:0000256" key="6">
    <source>
        <dbReference type="ARBA" id="ARBA00008011"/>
    </source>
</evidence>
<evidence type="ECO:0000256" key="22">
    <source>
        <dbReference type="SAM" id="MobiDB-lite"/>
    </source>
</evidence>
<dbReference type="GO" id="GO:0072583">
    <property type="term" value="P:clathrin-dependent endocytosis"/>
    <property type="evidence" value="ECO:0007669"/>
    <property type="project" value="InterPro"/>
</dbReference>
<keyword evidence="16" id="KW-0539">Nucleus</keyword>
<dbReference type="SMART" id="SM00273">
    <property type="entry name" value="ENTH"/>
    <property type="match status" value="1"/>
</dbReference>
<evidence type="ECO:0000256" key="8">
    <source>
        <dbReference type="ARBA" id="ARBA00022499"/>
    </source>
</evidence>
<evidence type="ECO:0000313" key="24">
    <source>
        <dbReference type="Proteomes" id="UP000515165"/>
    </source>
</evidence>
<dbReference type="InterPro" id="IPR011417">
    <property type="entry name" value="ANTH_dom"/>
</dbReference>
<dbReference type="FunFam" id="1.25.40.90:FF:000001">
    <property type="entry name" value="phosphatidylinositol-binding clathrin assembly protein-like isoform X1"/>
    <property type="match status" value="1"/>
</dbReference>
<dbReference type="InterPro" id="IPR045192">
    <property type="entry name" value="AP180-like"/>
</dbReference>
<organism evidence="24 25">
    <name type="scientific">Zalophus californianus</name>
    <name type="common">California sealion</name>
    <dbReference type="NCBI Taxonomy" id="9704"/>
    <lineage>
        <taxon>Eukaryota</taxon>
        <taxon>Metazoa</taxon>
        <taxon>Chordata</taxon>
        <taxon>Craniata</taxon>
        <taxon>Vertebrata</taxon>
        <taxon>Euteleostomi</taxon>
        <taxon>Mammalia</taxon>
        <taxon>Eutheria</taxon>
        <taxon>Laurasiatheria</taxon>
        <taxon>Carnivora</taxon>
        <taxon>Caniformia</taxon>
        <taxon>Pinnipedia</taxon>
        <taxon>Otariidae</taxon>
        <taxon>Zalophus</taxon>
    </lineage>
</organism>
<evidence type="ECO:0000256" key="20">
    <source>
        <dbReference type="ARBA" id="ARBA00068054"/>
    </source>
</evidence>
<evidence type="ECO:0000256" key="10">
    <source>
        <dbReference type="ARBA" id="ARBA00022583"/>
    </source>
</evidence>
<evidence type="ECO:0000256" key="19">
    <source>
        <dbReference type="ARBA" id="ARBA00061829"/>
    </source>
</evidence>
<dbReference type="Gene3D" id="1.20.58.150">
    <property type="entry name" value="ANTH domain"/>
    <property type="match status" value="1"/>
</dbReference>
<dbReference type="Gene3D" id="1.25.40.90">
    <property type="match status" value="1"/>
</dbReference>
<feature type="region of interest" description="Disordered" evidence="22">
    <location>
        <begin position="581"/>
        <end position="602"/>
    </location>
</feature>
<dbReference type="GO" id="GO:0005905">
    <property type="term" value="C:clathrin-coated pit"/>
    <property type="evidence" value="ECO:0007669"/>
    <property type="project" value="UniProtKB-SubCell"/>
</dbReference>
<dbReference type="GO" id="GO:0005634">
    <property type="term" value="C:nucleus"/>
    <property type="evidence" value="ECO:0007669"/>
    <property type="project" value="UniProtKB-SubCell"/>
</dbReference>
<dbReference type="GO" id="GO:0000149">
    <property type="term" value="F:SNARE binding"/>
    <property type="evidence" value="ECO:0007669"/>
    <property type="project" value="TreeGrafter"/>
</dbReference>
<dbReference type="GO" id="GO:0098894">
    <property type="term" value="C:extrinsic component of presynaptic endocytic zone membrane"/>
    <property type="evidence" value="ECO:0007669"/>
    <property type="project" value="TreeGrafter"/>
</dbReference>
<dbReference type="GO" id="GO:0016185">
    <property type="term" value="P:synaptic vesicle budding from presynaptic endocytic zone membrane"/>
    <property type="evidence" value="ECO:0007669"/>
    <property type="project" value="TreeGrafter"/>
</dbReference>
<dbReference type="Proteomes" id="UP000515165">
    <property type="component" value="Chromosome 11"/>
</dbReference>
<comment type="similarity">
    <text evidence="6">Belongs to the PICALM/SNAP91 family.</text>
</comment>
<dbReference type="GO" id="GO:0005545">
    <property type="term" value="F:1-phosphatidylinositol binding"/>
    <property type="evidence" value="ECO:0007669"/>
    <property type="project" value="InterPro"/>
</dbReference>